<keyword evidence="6 8" id="KW-1133">Transmembrane helix</keyword>
<evidence type="ECO:0000313" key="10">
    <source>
        <dbReference type="EMBL" id="CAA0124799.1"/>
    </source>
</evidence>
<evidence type="ECO:0000313" key="11">
    <source>
        <dbReference type="Proteomes" id="UP000430146"/>
    </source>
</evidence>
<comment type="similarity">
    <text evidence="2">Belongs to the binding-protein-dependent transport system permease family. CysTW subfamily.</text>
</comment>
<dbReference type="CDD" id="cd06261">
    <property type="entry name" value="TM_PBP2"/>
    <property type="match status" value="1"/>
</dbReference>
<keyword evidence="7 8" id="KW-0472">Membrane</keyword>
<evidence type="ECO:0000256" key="6">
    <source>
        <dbReference type="ARBA" id="ARBA00022989"/>
    </source>
</evidence>
<dbReference type="RefSeq" id="WP_159231938.1">
    <property type="nucleotide sequence ID" value="NZ_CACSIP010000023.1"/>
</dbReference>
<keyword evidence="5 8" id="KW-0812">Transmembrane</keyword>
<evidence type="ECO:0000256" key="1">
    <source>
        <dbReference type="ARBA" id="ARBA00004651"/>
    </source>
</evidence>
<feature type="transmembrane region" description="Helical" evidence="8">
    <location>
        <begin position="12"/>
        <end position="40"/>
    </location>
</feature>
<dbReference type="InterPro" id="IPR051789">
    <property type="entry name" value="Bact_Polyamine_Transport"/>
</dbReference>
<feature type="transmembrane region" description="Helical" evidence="8">
    <location>
        <begin position="109"/>
        <end position="131"/>
    </location>
</feature>
<reference evidence="10 11" key="1">
    <citation type="submission" date="2019-11" db="EMBL/GenBank/DDBJ databases">
        <authorList>
            <person name="Holert J."/>
        </authorList>
    </citation>
    <scope>NUCLEOTIDE SEQUENCE [LARGE SCALE GENOMIC DNA]</scope>
    <source>
        <strain evidence="10">BC8_1</strain>
    </source>
</reference>
<organism evidence="10 11">
    <name type="scientific">Mycolicibacterium vanbaalenii</name>
    <name type="common">Mycobacterium vanbaalenii</name>
    <dbReference type="NCBI Taxonomy" id="110539"/>
    <lineage>
        <taxon>Bacteria</taxon>
        <taxon>Bacillati</taxon>
        <taxon>Actinomycetota</taxon>
        <taxon>Actinomycetes</taxon>
        <taxon>Mycobacteriales</taxon>
        <taxon>Mycobacteriaceae</taxon>
        <taxon>Mycolicibacterium</taxon>
    </lineage>
</organism>
<keyword evidence="3 8" id="KW-0813">Transport</keyword>
<dbReference type="SUPFAM" id="SSF161098">
    <property type="entry name" value="MetI-like"/>
    <property type="match status" value="1"/>
</dbReference>
<name>A0A5S9QZ76_MYCVN</name>
<dbReference type="InterPro" id="IPR000515">
    <property type="entry name" value="MetI-like"/>
</dbReference>
<keyword evidence="4" id="KW-1003">Cell membrane</keyword>
<protein>
    <submittedName>
        <fullName evidence="10">Inner membrane ABC transporter permease protein YdcV</fullName>
    </submittedName>
</protein>
<feature type="transmembrane region" description="Helical" evidence="8">
    <location>
        <begin position="137"/>
        <end position="158"/>
    </location>
</feature>
<dbReference type="Pfam" id="PF00528">
    <property type="entry name" value="BPD_transp_1"/>
    <property type="match status" value="1"/>
</dbReference>
<feature type="transmembrane region" description="Helical" evidence="8">
    <location>
        <begin position="240"/>
        <end position="263"/>
    </location>
</feature>
<dbReference type="PROSITE" id="PS50928">
    <property type="entry name" value="ABC_TM1"/>
    <property type="match status" value="1"/>
</dbReference>
<evidence type="ECO:0000256" key="4">
    <source>
        <dbReference type="ARBA" id="ARBA00022475"/>
    </source>
</evidence>
<sequence length="285" mass="30536">MTLSTGSGTNRTGAVLATALVAVVMVILVGPIVLLAVFSFNDSTIIALPFEGFTWRWYIEAFTDPDVAGSLRNSTVLAAVISPVCVVLGTATAWAITRFRFPTRGLWTALAGAPLVIPWLVMGVSGLLFFASLGVELSLLTVGAMHIAVTFPLVTALVSAQLVRFQRSQEEAAVDLGASQWQLMTKVVLPQLAPTLGAALIFSFAWSFNNFEISFFTGGYEQTFPVWVYSVLRRSDNLPIVNAVSTAVSLVQVAVVYGMWLALQAVNRRRGSEGSLTDMVAGGLR</sequence>
<evidence type="ECO:0000259" key="9">
    <source>
        <dbReference type="PROSITE" id="PS50928"/>
    </source>
</evidence>
<evidence type="ECO:0000256" key="5">
    <source>
        <dbReference type="ARBA" id="ARBA00022692"/>
    </source>
</evidence>
<dbReference type="Proteomes" id="UP000430146">
    <property type="component" value="Unassembled WGS sequence"/>
</dbReference>
<dbReference type="EMBL" id="CACSIP010000023">
    <property type="protein sequence ID" value="CAA0124799.1"/>
    <property type="molecule type" value="Genomic_DNA"/>
</dbReference>
<evidence type="ECO:0000256" key="2">
    <source>
        <dbReference type="ARBA" id="ARBA00007069"/>
    </source>
</evidence>
<dbReference type="PANTHER" id="PTHR43848:SF2">
    <property type="entry name" value="PUTRESCINE TRANSPORT SYSTEM PERMEASE PROTEIN POTI"/>
    <property type="match status" value="1"/>
</dbReference>
<dbReference type="AlphaFoldDB" id="A0A5S9QZ76"/>
<feature type="transmembrane region" description="Helical" evidence="8">
    <location>
        <begin position="76"/>
        <end position="97"/>
    </location>
</feature>
<dbReference type="GO" id="GO:0005886">
    <property type="term" value="C:plasma membrane"/>
    <property type="evidence" value="ECO:0007669"/>
    <property type="project" value="UniProtKB-SubCell"/>
</dbReference>
<keyword evidence="11" id="KW-1185">Reference proteome</keyword>
<dbReference type="PANTHER" id="PTHR43848">
    <property type="entry name" value="PUTRESCINE TRANSPORT SYSTEM PERMEASE PROTEIN POTI"/>
    <property type="match status" value="1"/>
</dbReference>
<feature type="transmembrane region" description="Helical" evidence="8">
    <location>
        <begin position="187"/>
        <end position="208"/>
    </location>
</feature>
<dbReference type="OrthoDB" id="9810794at2"/>
<feature type="domain" description="ABC transmembrane type-1" evidence="9">
    <location>
        <begin position="71"/>
        <end position="263"/>
    </location>
</feature>
<evidence type="ECO:0000256" key="8">
    <source>
        <dbReference type="RuleBase" id="RU363032"/>
    </source>
</evidence>
<dbReference type="GO" id="GO:0055085">
    <property type="term" value="P:transmembrane transport"/>
    <property type="evidence" value="ECO:0007669"/>
    <property type="project" value="InterPro"/>
</dbReference>
<dbReference type="Gene3D" id="1.10.3720.10">
    <property type="entry name" value="MetI-like"/>
    <property type="match status" value="1"/>
</dbReference>
<evidence type="ECO:0000256" key="3">
    <source>
        <dbReference type="ARBA" id="ARBA00022448"/>
    </source>
</evidence>
<accession>A0A5S9QZ76</accession>
<dbReference type="InterPro" id="IPR035906">
    <property type="entry name" value="MetI-like_sf"/>
</dbReference>
<gene>
    <name evidence="10" type="primary">ydcV_1</name>
    <name evidence="10" type="ORF">AELLOGFF_01143</name>
</gene>
<evidence type="ECO:0000256" key="7">
    <source>
        <dbReference type="ARBA" id="ARBA00023136"/>
    </source>
</evidence>
<comment type="subcellular location">
    <subcellularLocation>
        <location evidence="1 8">Cell membrane</location>
        <topology evidence="1 8">Multi-pass membrane protein</topology>
    </subcellularLocation>
</comment>
<proteinExistence type="inferred from homology"/>